<dbReference type="SUPFAM" id="SSF47384">
    <property type="entry name" value="Homodimeric domain of signal transducing histidine kinase"/>
    <property type="match status" value="1"/>
</dbReference>
<keyword evidence="8" id="KW-0547">Nucleotide-binding</keyword>
<keyword evidence="10" id="KW-0067">ATP-binding</keyword>
<dbReference type="EMBL" id="FQXG01000010">
    <property type="protein sequence ID" value="SHI21297.1"/>
    <property type="molecule type" value="Genomic_DNA"/>
</dbReference>
<evidence type="ECO:0000259" key="15">
    <source>
        <dbReference type="PROSITE" id="PS50109"/>
    </source>
</evidence>
<keyword evidence="18" id="KW-1185">Reference proteome</keyword>
<dbReference type="Pfam" id="PF00672">
    <property type="entry name" value="HAMP"/>
    <property type="match status" value="1"/>
</dbReference>
<dbReference type="InterPro" id="IPR005467">
    <property type="entry name" value="His_kinase_dom"/>
</dbReference>
<dbReference type="STRING" id="299255.SAMN02745129_0115"/>
<dbReference type="InterPro" id="IPR050398">
    <property type="entry name" value="HssS/ArlS-like"/>
</dbReference>
<evidence type="ECO:0000256" key="9">
    <source>
        <dbReference type="ARBA" id="ARBA00022777"/>
    </source>
</evidence>
<dbReference type="CDD" id="cd16949">
    <property type="entry name" value="HATPase_CpxA-like"/>
    <property type="match status" value="1"/>
</dbReference>
<dbReference type="InterPro" id="IPR036890">
    <property type="entry name" value="HATPase_C_sf"/>
</dbReference>
<evidence type="ECO:0000256" key="2">
    <source>
        <dbReference type="ARBA" id="ARBA00004651"/>
    </source>
</evidence>
<comment type="catalytic activity">
    <reaction evidence="1">
        <text>ATP + protein L-histidine = ADP + protein N-phospho-L-histidine.</text>
        <dbReference type="EC" id="2.7.13.3"/>
    </reaction>
</comment>
<evidence type="ECO:0000256" key="11">
    <source>
        <dbReference type="ARBA" id="ARBA00022989"/>
    </source>
</evidence>
<accession>A0A1M5ZAP9</accession>
<dbReference type="OrthoDB" id="9804645at2"/>
<dbReference type="PANTHER" id="PTHR45528">
    <property type="entry name" value="SENSOR HISTIDINE KINASE CPXA"/>
    <property type="match status" value="1"/>
</dbReference>
<dbReference type="Gene3D" id="1.10.287.130">
    <property type="match status" value="1"/>
</dbReference>
<dbReference type="Pfam" id="PF02518">
    <property type="entry name" value="HATPase_c"/>
    <property type="match status" value="1"/>
</dbReference>
<dbReference type="InterPro" id="IPR036097">
    <property type="entry name" value="HisK_dim/P_sf"/>
</dbReference>
<feature type="transmembrane region" description="Helical" evidence="14">
    <location>
        <begin position="167"/>
        <end position="187"/>
    </location>
</feature>
<keyword evidence="4" id="KW-1003">Cell membrane</keyword>
<evidence type="ECO:0000256" key="13">
    <source>
        <dbReference type="ARBA" id="ARBA00023136"/>
    </source>
</evidence>
<dbReference type="InterPro" id="IPR003660">
    <property type="entry name" value="HAMP_dom"/>
</dbReference>
<dbReference type="GO" id="GO:0005886">
    <property type="term" value="C:plasma membrane"/>
    <property type="evidence" value="ECO:0007669"/>
    <property type="project" value="UniProtKB-SubCell"/>
</dbReference>
<feature type="domain" description="HAMP" evidence="16">
    <location>
        <begin position="185"/>
        <end position="240"/>
    </location>
</feature>
<evidence type="ECO:0000256" key="14">
    <source>
        <dbReference type="SAM" id="Phobius"/>
    </source>
</evidence>
<keyword evidence="9 17" id="KW-0418">Kinase</keyword>
<dbReference type="InterPro" id="IPR003661">
    <property type="entry name" value="HisK_dim/P_dom"/>
</dbReference>
<dbReference type="InterPro" id="IPR004358">
    <property type="entry name" value="Sig_transdc_His_kin-like_C"/>
</dbReference>
<dbReference type="InterPro" id="IPR003594">
    <property type="entry name" value="HATPase_dom"/>
</dbReference>
<dbReference type="Pfam" id="PF00512">
    <property type="entry name" value="HisKA"/>
    <property type="match status" value="1"/>
</dbReference>
<dbReference type="GO" id="GO:0005524">
    <property type="term" value="F:ATP binding"/>
    <property type="evidence" value="ECO:0007669"/>
    <property type="project" value="UniProtKB-KW"/>
</dbReference>
<comment type="subcellular location">
    <subcellularLocation>
        <location evidence="2">Cell membrane</location>
        <topology evidence="2">Multi-pass membrane protein</topology>
    </subcellularLocation>
</comment>
<dbReference type="InterPro" id="IPR058126">
    <property type="entry name" value="CpxA-like_HATPase"/>
</dbReference>
<dbReference type="EC" id="2.7.13.3" evidence="3"/>
<dbReference type="Gene3D" id="3.30.565.10">
    <property type="entry name" value="Histidine kinase-like ATPase, C-terminal domain"/>
    <property type="match status" value="1"/>
</dbReference>
<organism evidence="17 18">
    <name type="scientific">Ferrimonas marina</name>
    <dbReference type="NCBI Taxonomy" id="299255"/>
    <lineage>
        <taxon>Bacteria</taxon>
        <taxon>Pseudomonadati</taxon>
        <taxon>Pseudomonadota</taxon>
        <taxon>Gammaproteobacteria</taxon>
        <taxon>Alteromonadales</taxon>
        <taxon>Ferrimonadaceae</taxon>
        <taxon>Ferrimonas</taxon>
    </lineage>
</organism>
<dbReference type="AlphaFoldDB" id="A0A1M5ZAP9"/>
<dbReference type="SMART" id="SM00388">
    <property type="entry name" value="HisKA"/>
    <property type="match status" value="1"/>
</dbReference>
<sequence>MQLPNHLFFKLLLAFWLTTSLILVLVIGLPYLQEQLEREPIQPYQAQALERIATDMEIADGRALNSIGQLLRQQLTRQDREQRIQYFVLDANGQPVSTAPRNVPKEVRHFLLAEESYRSAMSWRFPNAVVFGPQIVYLKDSEYYLIGLQEAVNTRPMLFYLMEHPGSFLLVSIAFSGVVFGFMSWHLGKPLRQLRQTANALSMGDLDARVAPATLKRRDELGHLGASFNHMADSVSTMLKGQQRLLSDISHELRTPLTRMQLAMALTRKKQGDTPELQRIAREAGNLEDMIRELLALSRLNMQITEQKTELDLVQTLTPILDDARFEAEQMGKLLTVELPDSVRYYGLDTLLQRAVENPLRNALRYAESRVVVSMKVEEEEIVIDIQDDGPGVPESDLATIFKPFYRVDEARHRDSGGWGLGLAIAQAAIEAHQGRIDAQNRPPNGLCVSFYLPAYGNGHS</sequence>
<gene>
    <name evidence="17" type="ORF">SAMN02745129_0115</name>
</gene>
<dbReference type="CDD" id="cd06225">
    <property type="entry name" value="HAMP"/>
    <property type="match status" value="1"/>
</dbReference>
<evidence type="ECO:0000256" key="7">
    <source>
        <dbReference type="ARBA" id="ARBA00022692"/>
    </source>
</evidence>
<dbReference type="GO" id="GO:0000155">
    <property type="term" value="F:phosphorelay sensor kinase activity"/>
    <property type="evidence" value="ECO:0007669"/>
    <property type="project" value="InterPro"/>
</dbReference>
<evidence type="ECO:0000256" key="6">
    <source>
        <dbReference type="ARBA" id="ARBA00022679"/>
    </source>
</evidence>
<evidence type="ECO:0000313" key="17">
    <source>
        <dbReference type="EMBL" id="SHI21297.1"/>
    </source>
</evidence>
<dbReference type="PANTHER" id="PTHR45528:SF1">
    <property type="entry name" value="SENSOR HISTIDINE KINASE CPXA"/>
    <property type="match status" value="1"/>
</dbReference>
<keyword evidence="6" id="KW-0808">Transferase</keyword>
<dbReference type="FunFam" id="3.30.565.10:FF:000011">
    <property type="entry name" value="Sensor histidine kinase CpxA"/>
    <property type="match status" value="1"/>
</dbReference>
<evidence type="ECO:0000256" key="4">
    <source>
        <dbReference type="ARBA" id="ARBA00022475"/>
    </source>
</evidence>
<evidence type="ECO:0000256" key="12">
    <source>
        <dbReference type="ARBA" id="ARBA00023012"/>
    </source>
</evidence>
<evidence type="ECO:0000259" key="16">
    <source>
        <dbReference type="PROSITE" id="PS50885"/>
    </source>
</evidence>
<keyword evidence="7 14" id="KW-0812">Transmembrane</keyword>
<dbReference type="SMART" id="SM00304">
    <property type="entry name" value="HAMP"/>
    <property type="match status" value="1"/>
</dbReference>
<dbReference type="Gene3D" id="6.10.340.10">
    <property type="match status" value="1"/>
</dbReference>
<evidence type="ECO:0000256" key="8">
    <source>
        <dbReference type="ARBA" id="ARBA00022741"/>
    </source>
</evidence>
<evidence type="ECO:0000313" key="18">
    <source>
        <dbReference type="Proteomes" id="UP000184268"/>
    </source>
</evidence>
<dbReference type="SUPFAM" id="SSF158472">
    <property type="entry name" value="HAMP domain-like"/>
    <property type="match status" value="1"/>
</dbReference>
<keyword evidence="12" id="KW-0902">Two-component regulatory system</keyword>
<reference evidence="17 18" key="1">
    <citation type="submission" date="2016-11" db="EMBL/GenBank/DDBJ databases">
        <authorList>
            <person name="Jaros S."/>
            <person name="Januszkiewicz K."/>
            <person name="Wedrychowicz H."/>
        </authorList>
    </citation>
    <scope>NUCLEOTIDE SEQUENCE [LARGE SCALE GENOMIC DNA]</scope>
    <source>
        <strain evidence="17 18">DSM 16917</strain>
    </source>
</reference>
<dbReference type="RefSeq" id="WP_067661355.1">
    <property type="nucleotide sequence ID" value="NZ_FQXG01000010.1"/>
</dbReference>
<proteinExistence type="predicted"/>
<feature type="domain" description="Histidine kinase" evidence="15">
    <location>
        <begin position="248"/>
        <end position="457"/>
    </location>
</feature>
<evidence type="ECO:0000256" key="10">
    <source>
        <dbReference type="ARBA" id="ARBA00022840"/>
    </source>
</evidence>
<evidence type="ECO:0000256" key="1">
    <source>
        <dbReference type="ARBA" id="ARBA00000085"/>
    </source>
</evidence>
<dbReference type="SMART" id="SM00387">
    <property type="entry name" value="HATPase_c"/>
    <property type="match status" value="1"/>
</dbReference>
<dbReference type="PROSITE" id="PS50885">
    <property type="entry name" value="HAMP"/>
    <property type="match status" value="1"/>
</dbReference>
<evidence type="ECO:0000256" key="5">
    <source>
        <dbReference type="ARBA" id="ARBA00022553"/>
    </source>
</evidence>
<dbReference type="Proteomes" id="UP000184268">
    <property type="component" value="Unassembled WGS sequence"/>
</dbReference>
<dbReference type="PROSITE" id="PS50109">
    <property type="entry name" value="HIS_KIN"/>
    <property type="match status" value="1"/>
</dbReference>
<evidence type="ECO:0000256" key="3">
    <source>
        <dbReference type="ARBA" id="ARBA00012438"/>
    </source>
</evidence>
<keyword evidence="13 14" id="KW-0472">Membrane</keyword>
<dbReference type="PRINTS" id="PR00344">
    <property type="entry name" value="BCTRLSENSOR"/>
</dbReference>
<feature type="transmembrane region" description="Helical" evidence="14">
    <location>
        <begin position="12"/>
        <end position="32"/>
    </location>
</feature>
<keyword evidence="5" id="KW-0597">Phosphoprotein</keyword>
<dbReference type="CDD" id="cd00082">
    <property type="entry name" value="HisKA"/>
    <property type="match status" value="1"/>
</dbReference>
<dbReference type="SUPFAM" id="SSF55874">
    <property type="entry name" value="ATPase domain of HSP90 chaperone/DNA topoisomerase II/histidine kinase"/>
    <property type="match status" value="1"/>
</dbReference>
<keyword evidence="11 14" id="KW-1133">Transmembrane helix</keyword>
<protein>
    <recommendedName>
        <fullName evidence="3">histidine kinase</fullName>
        <ecNumber evidence="3">2.7.13.3</ecNumber>
    </recommendedName>
</protein>
<name>A0A1M5ZAP9_9GAMM</name>